<gene>
    <name evidence="2" type="ORF">NA56DRAFT_698372</name>
</gene>
<evidence type="ECO:0000313" key="3">
    <source>
        <dbReference type="Proteomes" id="UP000235672"/>
    </source>
</evidence>
<sequence>MVCWPNKFSIGYCYTANAGIMVLTDYILTEMPVQLTQRLQRSLREKVLIDYLIAIGILATGIAAYKIPLSREVHNGPNGGPAPQMRCPQVPNWSLAYFFHILEVEIQPLSKPVSSGQRLANSEDANQHSSDAGLASFAKNTMGSHGTAFTFKTMMRALRLEDLDLGIEIYDLGLWTSVRKINLNVLST</sequence>
<organism evidence="2 3">
    <name type="scientific">Hyaloscypha hepaticicola</name>
    <dbReference type="NCBI Taxonomy" id="2082293"/>
    <lineage>
        <taxon>Eukaryota</taxon>
        <taxon>Fungi</taxon>
        <taxon>Dikarya</taxon>
        <taxon>Ascomycota</taxon>
        <taxon>Pezizomycotina</taxon>
        <taxon>Leotiomycetes</taxon>
        <taxon>Helotiales</taxon>
        <taxon>Hyaloscyphaceae</taxon>
        <taxon>Hyaloscypha</taxon>
    </lineage>
</organism>
<dbReference type="OrthoDB" id="5278984at2759"/>
<dbReference type="EMBL" id="KZ613468">
    <property type="protein sequence ID" value="PMD26207.1"/>
    <property type="molecule type" value="Genomic_DNA"/>
</dbReference>
<keyword evidence="3" id="KW-1185">Reference proteome</keyword>
<dbReference type="Proteomes" id="UP000235672">
    <property type="component" value="Unassembled WGS sequence"/>
</dbReference>
<accession>A0A2J6QIW4</accession>
<name>A0A2J6QIW4_9HELO</name>
<keyword evidence="1" id="KW-0812">Transmembrane</keyword>
<feature type="transmembrane region" description="Helical" evidence="1">
    <location>
        <begin position="47"/>
        <end position="65"/>
    </location>
</feature>
<keyword evidence="1" id="KW-0472">Membrane</keyword>
<evidence type="ECO:0000256" key="1">
    <source>
        <dbReference type="SAM" id="Phobius"/>
    </source>
</evidence>
<evidence type="ECO:0000313" key="2">
    <source>
        <dbReference type="EMBL" id="PMD26207.1"/>
    </source>
</evidence>
<keyword evidence="1" id="KW-1133">Transmembrane helix</keyword>
<reference evidence="2 3" key="1">
    <citation type="submission" date="2016-05" db="EMBL/GenBank/DDBJ databases">
        <title>A degradative enzymes factory behind the ericoid mycorrhizal symbiosis.</title>
        <authorList>
            <consortium name="DOE Joint Genome Institute"/>
            <person name="Martino E."/>
            <person name="Morin E."/>
            <person name="Grelet G."/>
            <person name="Kuo A."/>
            <person name="Kohler A."/>
            <person name="Daghino S."/>
            <person name="Barry K."/>
            <person name="Choi C."/>
            <person name="Cichocki N."/>
            <person name="Clum A."/>
            <person name="Copeland A."/>
            <person name="Hainaut M."/>
            <person name="Haridas S."/>
            <person name="Labutti K."/>
            <person name="Lindquist E."/>
            <person name="Lipzen A."/>
            <person name="Khouja H.-R."/>
            <person name="Murat C."/>
            <person name="Ohm R."/>
            <person name="Olson A."/>
            <person name="Spatafora J."/>
            <person name="Veneault-Fourrey C."/>
            <person name="Henrissat B."/>
            <person name="Grigoriev I."/>
            <person name="Martin F."/>
            <person name="Perotto S."/>
        </authorList>
    </citation>
    <scope>NUCLEOTIDE SEQUENCE [LARGE SCALE GENOMIC DNA]</scope>
    <source>
        <strain evidence="2 3">UAMH 7357</strain>
    </source>
</reference>
<dbReference type="AlphaFoldDB" id="A0A2J6QIW4"/>
<proteinExistence type="predicted"/>
<protein>
    <submittedName>
        <fullName evidence="2">Uncharacterized protein</fullName>
    </submittedName>
</protein>